<sequence>MAHGEKRSLNSLTTRLVGKPLHAADVTPSLPFPSWTSGREYFEMAAPGMRSVNASPARHVSAAADALRVLGG</sequence>
<name>A0A4Z2ILX1_9TELE</name>
<dbReference type="AlphaFoldDB" id="A0A4Z2ILX1"/>
<gene>
    <name evidence="1" type="ORF">EYF80_011247</name>
</gene>
<evidence type="ECO:0000313" key="1">
    <source>
        <dbReference type="EMBL" id="TNN78464.1"/>
    </source>
</evidence>
<protein>
    <submittedName>
        <fullName evidence="1">Uncharacterized protein</fullName>
    </submittedName>
</protein>
<dbReference type="EMBL" id="SRLO01000073">
    <property type="protein sequence ID" value="TNN78464.1"/>
    <property type="molecule type" value="Genomic_DNA"/>
</dbReference>
<reference evidence="1 2" key="1">
    <citation type="submission" date="2019-03" db="EMBL/GenBank/DDBJ databases">
        <title>First draft genome of Liparis tanakae, snailfish: a comprehensive survey of snailfish specific genes.</title>
        <authorList>
            <person name="Kim W."/>
            <person name="Song I."/>
            <person name="Jeong J.-H."/>
            <person name="Kim D."/>
            <person name="Kim S."/>
            <person name="Ryu S."/>
            <person name="Song J.Y."/>
            <person name="Lee S.K."/>
        </authorList>
    </citation>
    <scope>NUCLEOTIDE SEQUENCE [LARGE SCALE GENOMIC DNA]</scope>
    <source>
        <tissue evidence="1">Muscle</tissue>
    </source>
</reference>
<evidence type="ECO:0000313" key="2">
    <source>
        <dbReference type="Proteomes" id="UP000314294"/>
    </source>
</evidence>
<keyword evidence="2" id="KW-1185">Reference proteome</keyword>
<comment type="caution">
    <text evidence="1">The sequence shown here is derived from an EMBL/GenBank/DDBJ whole genome shotgun (WGS) entry which is preliminary data.</text>
</comment>
<dbReference type="Proteomes" id="UP000314294">
    <property type="component" value="Unassembled WGS sequence"/>
</dbReference>
<organism evidence="1 2">
    <name type="scientific">Liparis tanakae</name>
    <name type="common">Tanaka's snailfish</name>
    <dbReference type="NCBI Taxonomy" id="230148"/>
    <lineage>
        <taxon>Eukaryota</taxon>
        <taxon>Metazoa</taxon>
        <taxon>Chordata</taxon>
        <taxon>Craniata</taxon>
        <taxon>Vertebrata</taxon>
        <taxon>Euteleostomi</taxon>
        <taxon>Actinopterygii</taxon>
        <taxon>Neopterygii</taxon>
        <taxon>Teleostei</taxon>
        <taxon>Neoteleostei</taxon>
        <taxon>Acanthomorphata</taxon>
        <taxon>Eupercaria</taxon>
        <taxon>Perciformes</taxon>
        <taxon>Cottioidei</taxon>
        <taxon>Cottales</taxon>
        <taxon>Liparidae</taxon>
        <taxon>Liparis</taxon>
    </lineage>
</organism>
<accession>A0A4Z2ILX1</accession>
<proteinExistence type="predicted"/>